<dbReference type="AlphaFoldDB" id="A0A6H5FXL6"/>
<reference evidence="1 2" key="1">
    <citation type="submission" date="2020-02" db="EMBL/GenBank/DDBJ databases">
        <authorList>
            <person name="Ferguson B K."/>
        </authorList>
    </citation>
    <scope>NUCLEOTIDE SEQUENCE [LARGE SCALE GENOMIC DNA]</scope>
</reference>
<name>A0A6H5FXL6_9HEMI</name>
<accession>A0A6H5FXL6</accession>
<proteinExistence type="predicted"/>
<dbReference type="EMBL" id="CADCXU010001956">
    <property type="protein sequence ID" value="CAA9994350.1"/>
    <property type="molecule type" value="Genomic_DNA"/>
</dbReference>
<evidence type="ECO:0000313" key="1">
    <source>
        <dbReference type="EMBL" id="CAA9994350.1"/>
    </source>
</evidence>
<sequence>MPNGTASDFGAVQQSVRDGGLWTNDREACVSVQEVGHWCPECLSDQPRRETSWMEASLGERP</sequence>
<organism evidence="1 2">
    <name type="scientific">Nesidiocoris tenuis</name>
    <dbReference type="NCBI Taxonomy" id="355587"/>
    <lineage>
        <taxon>Eukaryota</taxon>
        <taxon>Metazoa</taxon>
        <taxon>Ecdysozoa</taxon>
        <taxon>Arthropoda</taxon>
        <taxon>Hexapoda</taxon>
        <taxon>Insecta</taxon>
        <taxon>Pterygota</taxon>
        <taxon>Neoptera</taxon>
        <taxon>Paraneoptera</taxon>
        <taxon>Hemiptera</taxon>
        <taxon>Heteroptera</taxon>
        <taxon>Panheteroptera</taxon>
        <taxon>Cimicomorpha</taxon>
        <taxon>Miridae</taxon>
        <taxon>Dicyphina</taxon>
        <taxon>Nesidiocoris</taxon>
    </lineage>
</organism>
<evidence type="ECO:0000313" key="2">
    <source>
        <dbReference type="Proteomes" id="UP000479000"/>
    </source>
</evidence>
<dbReference type="Proteomes" id="UP000479000">
    <property type="component" value="Unassembled WGS sequence"/>
</dbReference>
<protein>
    <submittedName>
        <fullName evidence="1">Uncharacterized protein</fullName>
    </submittedName>
</protein>
<gene>
    <name evidence="1" type="ORF">NTEN_LOCUS1166</name>
</gene>
<keyword evidence="2" id="KW-1185">Reference proteome</keyword>